<dbReference type="Gene3D" id="3.40.50.300">
    <property type="entry name" value="P-loop containing nucleotide triphosphate hydrolases"/>
    <property type="match status" value="1"/>
</dbReference>
<feature type="transmembrane region" description="Helical" evidence="13">
    <location>
        <begin position="266"/>
        <end position="287"/>
    </location>
</feature>
<keyword evidence="5 13" id="KW-0812">Transmembrane</keyword>
<dbReference type="InterPro" id="IPR017911">
    <property type="entry name" value="MacB-like_ATP-bd"/>
</dbReference>
<keyword evidence="6" id="KW-0547">Nucleotide-binding</keyword>
<evidence type="ECO:0000256" key="5">
    <source>
        <dbReference type="ARBA" id="ARBA00022692"/>
    </source>
</evidence>
<evidence type="ECO:0000256" key="3">
    <source>
        <dbReference type="ARBA" id="ARBA00022475"/>
    </source>
</evidence>
<evidence type="ECO:0000256" key="11">
    <source>
        <dbReference type="ARBA" id="ARBA00038076"/>
    </source>
</evidence>
<reference evidence="15 16" key="1">
    <citation type="submission" date="2023-11" db="EMBL/GenBank/DDBJ databases">
        <title>Peredibacter starrii A3.12.</title>
        <authorList>
            <person name="Mitchell R.J."/>
        </authorList>
    </citation>
    <scope>NUCLEOTIDE SEQUENCE [LARGE SCALE GENOMIC DNA]</scope>
    <source>
        <strain evidence="15 16">A3.12</strain>
    </source>
</reference>
<keyword evidence="3" id="KW-1003">Cell membrane</keyword>
<dbReference type="InterPro" id="IPR003593">
    <property type="entry name" value="AAA+_ATPase"/>
</dbReference>
<keyword evidence="8 13" id="KW-1133">Transmembrane helix</keyword>
<evidence type="ECO:0000256" key="1">
    <source>
        <dbReference type="ARBA" id="ARBA00004429"/>
    </source>
</evidence>
<sequence>MSALIELKDITKVYTMGENKLTVLDHVSLKIDEGDFVAIMGPSGSGKSTLMNLIGCLDVSTSGQYIFDGRDISNYNEDELALFRRHELGFIFQQFNLLSYFDAAENVALPLLYSEGRIEKEKSNHLLSRVGLETRADHLPREMSGGQQQRVAIARALINKPKLILADEPTGNLDSQSEKQVMEILRELNAMGMTIVMVTHEDEIGEQSNRIIRMRDGKIISDTRNKPLPQRPEIEVSLKENKHGVLSLEEHFRQGMKQLMSNKIRTFLSVLGVLIGVASVVTMMAIGTGAQKAIESQLSSMGANLLMVRTGVMRSAGAATQAGSTALLYEEDADALKNKFPQIVDAASSLEGRGQVVYKNKNWNSSILGVGEEYYDLRSMKVMEGRKFTEEENRKRARVALIGATVYRELFGGKNALGEFIKINKTNFQVVGLLEEKGSSGFRDQDDVILVPIETAKRRLFGRTTIDSIDVQIANDTDTTDLEEEIRTFLNTRHKIPVASQEEAFRVWNMADMKKAIEASTQTMTVLLTVIAAISLVVGGIGIMNIMLVSVKERTKEIGLRKAVGATGRDILNQFLVESVVVGIVGGVMGILTGVTFAIVLNAFSGWSTSISIVSVVISFVFSLVIGLLFGVYPARTASKLHPIEALRYE</sequence>
<comment type="similarity">
    <text evidence="11">Belongs to the ABC-4 integral membrane protein family.</text>
</comment>
<dbReference type="InterPro" id="IPR025857">
    <property type="entry name" value="MacB_PCD"/>
</dbReference>
<keyword evidence="4" id="KW-0997">Cell inner membrane</keyword>
<feature type="domain" description="ABC transporter" evidence="14">
    <location>
        <begin position="5"/>
        <end position="241"/>
    </location>
</feature>
<proteinExistence type="inferred from homology"/>
<feature type="transmembrane region" description="Helical" evidence="13">
    <location>
        <begin position="610"/>
        <end position="633"/>
    </location>
</feature>
<evidence type="ECO:0000256" key="4">
    <source>
        <dbReference type="ARBA" id="ARBA00022519"/>
    </source>
</evidence>
<dbReference type="Pfam" id="PF00005">
    <property type="entry name" value="ABC_tran"/>
    <property type="match status" value="1"/>
</dbReference>
<comment type="subcellular location">
    <subcellularLocation>
        <location evidence="1">Cell inner membrane</location>
        <topology evidence="1">Multi-pass membrane protein</topology>
    </subcellularLocation>
</comment>
<dbReference type="InterPro" id="IPR003439">
    <property type="entry name" value="ABC_transporter-like_ATP-bd"/>
</dbReference>
<dbReference type="FunFam" id="3.40.50.300:FF:000032">
    <property type="entry name" value="Export ABC transporter ATP-binding protein"/>
    <property type="match status" value="1"/>
</dbReference>
<dbReference type="GO" id="GO:0016887">
    <property type="term" value="F:ATP hydrolysis activity"/>
    <property type="evidence" value="ECO:0007669"/>
    <property type="project" value="InterPro"/>
</dbReference>
<dbReference type="RefSeq" id="WP_321390602.1">
    <property type="nucleotide sequence ID" value="NZ_CP139487.1"/>
</dbReference>
<dbReference type="InterPro" id="IPR017871">
    <property type="entry name" value="ABC_transporter-like_CS"/>
</dbReference>
<evidence type="ECO:0000313" key="16">
    <source>
        <dbReference type="Proteomes" id="UP001324634"/>
    </source>
</evidence>
<dbReference type="PROSITE" id="PS50893">
    <property type="entry name" value="ABC_TRANSPORTER_2"/>
    <property type="match status" value="1"/>
</dbReference>
<name>A0AAX4HK70_9BACT</name>
<keyword evidence="10" id="KW-0046">Antibiotic resistance</keyword>
<protein>
    <submittedName>
        <fullName evidence="15">ABC transporter permease</fullName>
    </submittedName>
</protein>
<keyword evidence="9 13" id="KW-0472">Membrane</keyword>
<dbReference type="InterPro" id="IPR027417">
    <property type="entry name" value="P-loop_NTPase"/>
</dbReference>
<evidence type="ECO:0000256" key="12">
    <source>
        <dbReference type="ARBA" id="ARBA00038388"/>
    </source>
</evidence>
<dbReference type="GO" id="GO:0005886">
    <property type="term" value="C:plasma membrane"/>
    <property type="evidence" value="ECO:0007669"/>
    <property type="project" value="UniProtKB-SubCell"/>
</dbReference>
<dbReference type="PANTHER" id="PTHR30572">
    <property type="entry name" value="MEMBRANE COMPONENT OF TRANSPORTER-RELATED"/>
    <property type="match status" value="1"/>
</dbReference>
<gene>
    <name evidence="15" type="ORF">SOO65_12965</name>
</gene>
<evidence type="ECO:0000256" key="6">
    <source>
        <dbReference type="ARBA" id="ARBA00022741"/>
    </source>
</evidence>
<dbReference type="PANTHER" id="PTHR30572:SF4">
    <property type="entry name" value="ABC TRANSPORTER PERMEASE YTRF"/>
    <property type="match status" value="1"/>
</dbReference>
<keyword evidence="2" id="KW-0813">Transport</keyword>
<dbReference type="GO" id="GO:0022857">
    <property type="term" value="F:transmembrane transporter activity"/>
    <property type="evidence" value="ECO:0007669"/>
    <property type="project" value="TreeGrafter"/>
</dbReference>
<evidence type="ECO:0000256" key="10">
    <source>
        <dbReference type="ARBA" id="ARBA00023251"/>
    </source>
</evidence>
<dbReference type="Proteomes" id="UP001324634">
    <property type="component" value="Chromosome"/>
</dbReference>
<dbReference type="Pfam" id="PF02687">
    <property type="entry name" value="FtsX"/>
    <property type="match status" value="1"/>
</dbReference>
<dbReference type="PROSITE" id="PS00211">
    <property type="entry name" value="ABC_TRANSPORTER_1"/>
    <property type="match status" value="1"/>
</dbReference>
<feature type="transmembrane region" description="Helical" evidence="13">
    <location>
        <begin position="571"/>
        <end position="604"/>
    </location>
</feature>
<keyword evidence="7" id="KW-0067">ATP-binding</keyword>
<feature type="transmembrane region" description="Helical" evidence="13">
    <location>
        <begin position="526"/>
        <end position="551"/>
    </location>
</feature>
<dbReference type="GO" id="GO:0005524">
    <property type="term" value="F:ATP binding"/>
    <property type="evidence" value="ECO:0007669"/>
    <property type="project" value="UniProtKB-KW"/>
</dbReference>
<evidence type="ECO:0000313" key="15">
    <source>
        <dbReference type="EMBL" id="WPU63601.1"/>
    </source>
</evidence>
<dbReference type="InterPro" id="IPR050250">
    <property type="entry name" value="Macrolide_Exporter_MacB"/>
</dbReference>
<evidence type="ECO:0000256" key="8">
    <source>
        <dbReference type="ARBA" id="ARBA00022989"/>
    </source>
</evidence>
<dbReference type="AlphaFoldDB" id="A0AAX4HK70"/>
<accession>A0AAX4HK70</accession>
<comment type="similarity">
    <text evidence="12">Belongs to the ABC transporter superfamily. Macrolide exporter (TC 3.A.1.122) family.</text>
</comment>
<dbReference type="EMBL" id="CP139487">
    <property type="protein sequence ID" value="WPU63601.1"/>
    <property type="molecule type" value="Genomic_DNA"/>
</dbReference>
<evidence type="ECO:0000256" key="9">
    <source>
        <dbReference type="ARBA" id="ARBA00023136"/>
    </source>
</evidence>
<organism evidence="15 16">
    <name type="scientific">Peredibacter starrii</name>
    <dbReference type="NCBI Taxonomy" id="28202"/>
    <lineage>
        <taxon>Bacteria</taxon>
        <taxon>Pseudomonadati</taxon>
        <taxon>Bdellovibrionota</taxon>
        <taxon>Bacteriovoracia</taxon>
        <taxon>Bacteriovoracales</taxon>
        <taxon>Bacteriovoracaceae</taxon>
        <taxon>Peredibacter</taxon>
    </lineage>
</organism>
<evidence type="ECO:0000256" key="13">
    <source>
        <dbReference type="SAM" id="Phobius"/>
    </source>
</evidence>
<dbReference type="CDD" id="cd03255">
    <property type="entry name" value="ABC_MJ0796_LolCDE_FtsE"/>
    <property type="match status" value="1"/>
</dbReference>
<evidence type="ECO:0000259" key="14">
    <source>
        <dbReference type="PROSITE" id="PS50893"/>
    </source>
</evidence>
<evidence type="ECO:0000256" key="2">
    <source>
        <dbReference type="ARBA" id="ARBA00022448"/>
    </source>
</evidence>
<dbReference type="GO" id="GO:0046677">
    <property type="term" value="P:response to antibiotic"/>
    <property type="evidence" value="ECO:0007669"/>
    <property type="project" value="UniProtKB-KW"/>
</dbReference>
<evidence type="ECO:0000256" key="7">
    <source>
        <dbReference type="ARBA" id="ARBA00022840"/>
    </source>
</evidence>
<dbReference type="SMART" id="SM00382">
    <property type="entry name" value="AAA"/>
    <property type="match status" value="1"/>
</dbReference>
<dbReference type="SUPFAM" id="SSF52540">
    <property type="entry name" value="P-loop containing nucleoside triphosphate hydrolases"/>
    <property type="match status" value="1"/>
</dbReference>
<dbReference type="Pfam" id="PF12704">
    <property type="entry name" value="MacB_PCD"/>
    <property type="match status" value="1"/>
</dbReference>
<dbReference type="GO" id="GO:0098796">
    <property type="term" value="C:membrane protein complex"/>
    <property type="evidence" value="ECO:0007669"/>
    <property type="project" value="UniProtKB-ARBA"/>
</dbReference>
<dbReference type="InterPro" id="IPR003838">
    <property type="entry name" value="ABC3_permease_C"/>
</dbReference>
<dbReference type="KEGG" id="psti:SOO65_12965"/>
<keyword evidence="16" id="KW-1185">Reference proteome</keyword>